<organism evidence="9">
    <name type="scientific">freshwater metagenome</name>
    <dbReference type="NCBI Taxonomy" id="449393"/>
    <lineage>
        <taxon>unclassified sequences</taxon>
        <taxon>metagenomes</taxon>
        <taxon>ecological metagenomes</taxon>
    </lineage>
</organism>
<dbReference type="InterPro" id="IPR029058">
    <property type="entry name" value="AB_hydrolase_fold"/>
</dbReference>
<feature type="compositionally biased region" description="Polar residues" evidence="4">
    <location>
        <begin position="22"/>
        <end position="32"/>
    </location>
</feature>
<dbReference type="EMBL" id="CAFBMT010000002">
    <property type="protein sequence ID" value="CAB4912856.1"/>
    <property type="molecule type" value="Genomic_DNA"/>
</dbReference>
<dbReference type="AlphaFoldDB" id="A0A6J7H1M5"/>
<evidence type="ECO:0000313" key="10">
    <source>
        <dbReference type="EMBL" id="CAB5001440.1"/>
    </source>
</evidence>
<reference evidence="9" key="1">
    <citation type="submission" date="2020-05" db="EMBL/GenBank/DDBJ databases">
        <authorList>
            <person name="Chiriac C."/>
            <person name="Salcher M."/>
            <person name="Ghai R."/>
            <person name="Kavagutti S V."/>
        </authorList>
    </citation>
    <scope>NUCLEOTIDE SEQUENCE</scope>
</reference>
<dbReference type="EMBL" id="CAFBOL010000068">
    <property type="protein sequence ID" value="CAB5001440.1"/>
    <property type="molecule type" value="Genomic_DNA"/>
</dbReference>
<dbReference type="EMBL" id="CAEZYF010000019">
    <property type="protein sequence ID" value="CAB4736241.1"/>
    <property type="molecule type" value="Genomic_DNA"/>
</dbReference>
<dbReference type="PROSITE" id="PS51257">
    <property type="entry name" value="PROKAR_LIPOPROTEIN"/>
    <property type="match status" value="1"/>
</dbReference>
<evidence type="ECO:0000313" key="6">
    <source>
        <dbReference type="EMBL" id="CAB4736241.1"/>
    </source>
</evidence>
<evidence type="ECO:0000313" key="7">
    <source>
        <dbReference type="EMBL" id="CAB4827732.1"/>
    </source>
</evidence>
<evidence type="ECO:0000256" key="4">
    <source>
        <dbReference type="SAM" id="MobiDB-lite"/>
    </source>
</evidence>
<sequence length="409" mass="41276">MTPRRLTLALVAVLTTVTACSDTKSSAPTTTGAAITSPTSDTTTPAATETTVSPADAAAAYTEAGPYPVGVTTLQLAKGPSVEIWYPAVAGTSGTETYDIRDFVPEKVKALFTADIAAGASYAASRDAAVADGAFPVVLFSHGFSGVRLQSTFLTAEMASWGMIVVSPEHPSRDLSAVLGGALTGGPIDPNDSVDDLLKSLDLIIAQGDDSSTLFAGHVDSDHVAAVGHSAGGATVLGAAADARIDGYVSLASGVLRGGDSGTTTSTTPMVMPAKPSLFVAGSIDAVVPPATVTRPAYEAAPSPSALWVIDGAGHNAFDDFCTFGGGTGIIGIADASGLGPLLDTFPSLRTLGEDGCKPPAVAVTTTFPIIRHVVIAWVRQLFGIDPTPVGLGTDVADQYGTPVEIASK</sequence>
<evidence type="ECO:0000256" key="1">
    <source>
        <dbReference type="ARBA" id="ARBA00022801"/>
    </source>
</evidence>
<protein>
    <submittedName>
        <fullName evidence="9">Unannotated protein</fullName>
    </submittedName>
</protein>
<dbReference type="EMBL" id="CAFBIY010000080">
    <property type="protein sequence ID" value="CAB4851411.1"/>
    <property type="molecule type" value="Genomic_DNA"/>
</dbReference>
<keyword evidence="2" id="KW-0442">Lipid degradation</keyword>
<evidence type="ECO:0000313" key="8">
    <source>
        <dbReference type="EMBL" id="CAB4851411.1"/>
    </source>
</evidence>
<feature type="compositionally biased region" description="Low complexity" evidence="4">
    <location>
        <begin position="33"/>
        <end position="47"/>
    </location>
</feature>
<dbReference type="GO" id="GO:0003847">
    <property type="term" value="F:1-alkyl-2-acetylglycerophosphocholine esterase activity"/>
    <property type="evidence" value="ECO:0007669"/>
    <property type="project" value="TreeGrafter"/>
</dbReference>
<keyword evidence="1" id="KW-0378">Hydrolase</keyword>
<dbReference type="PANTHER" id="PTHR10272">
    <property type="entry name" value="PLATELET-ACTIVATING FACTOR ACETYLHYDROLASE"/>
    <property type="match status" value="1"/>
</dbReference>
<evidence type="ECO:0000256" key="3">
    <source>
        <dbReference type="ARBA" id="ARBA00023098"/>
    </source>
</evidence>
<evidence type="ECO:0000313" key="5">
    <source>
        <dbReference type="EMBL" id="CAB4362480.1"/>
    </source>
</evidence>
<dbReference type="EMBL" id="CAESGF010000001">
    <property type="protein sequence ID" value="CAB4362480.1"/>
    <property type="molecule type" value="Genomic_DNA"/>
</dbReference>
<proteinExistence type="predicted"/>
<dbReference type="SUPFAM" id="SSF53474">
    <property type="entry name" value="alpha/beta-Hydrolases"/>
    <property type="match status" value="1"/>
</dbReference>
<feature type="region of interest" description="Disordered" evidence="4">
    <location>
        <begin position="22"/>
        <end position="47"/>
    </location>
</feature>
<accession>A0A6J7H1M5</accession>
<dbReference type="PANTHER" id="PTHR10272:SF0">
    <property type="entry name" value="PLATELET-ACTIVATING FACTOR ACETYLHYDROLASE"/>
    <property type="match status" value="1"/>
</dbReference>
<dbReference type="EMBL" id="CAFAAV010000148">
    <property type="protein sequence ID" value="CAB4827732.1"/>
    <property type="molecule type" value="Genomic_DNA"/>
</dbReference>
<name>A0A6J7H1M5_9ZZZZ</name>
<keyword evidence="3" id="KW-0443">Lipid metabolism</keyword>
<evidence type="ECO:0000256" key="2">
    <source>
        <dbReference type="ARBA" id="ARBA00022963"/>
    </source>
</evidence>
<dbReference type="Gene3D" id="3.40.50.1820">
    <property type="entry name" value="alpha/beta hydrolase"/>
    <property type="match status" value="1"/>
</dbReference>
<dbReference type="GO" id="GO:0016042">
    <property type="term" value="P:lipid catabolic process"/>
    <property type="evidence" value="ECO:0007669"/>
    <property type="project" value="UniProtKB-KW"/>
</dbReference>
<gene>
    <name evidence="6" type="ORF">UFOPK2656_02563</name>
    <name evidence="7" type="ORF">UFOPK3099_01811</name>
    <name evidence="8" type="ORF">UFOPK3267_01523</name>
    <name evidence="9" type="ORF">UFOPK3651_00319</name>
    <name evidence="10" type="ORF">UFOPK3931_02170</name>
    <name evidence="5" type="ORF">UFOPK4189_00256</name>
</gene>
<dbReference type="Pfam" id="PF03403">
    <property type="entry name" value="PAF-AH_p_II"/>
    <property type="match status" value="1"/>
</dbReference>
<evidence type="ECO:0000313" key="9">
    <source>
        <dbReference type="EMBL" id="CAB4912856.1"/>
    </source>
</evidence>